<dbReference type="Proteomes" id="UP000594261">
    <property type="component" value="Chromosome 11"/>
</dbReference>
<dbReference type="AlphaFoldDB" id="A0A7N2MWB4"/>
<reference evidence="1" key="2">
    <citation type="submission" date="2021-01" db="UniProtKB">
        <authorList>
            <consortium name="EnsemblPlants"/>
        </authorList>
    </citation>
    <scope>IDENTIFICATION</scope>
</reference>
<evidence type="ECO:0000313" key="2">
    <source>
        <dbReference type="Proteomes" id="UP000594261"/>
    </source>
</evidence>
<sequence length="168" mass="18858">MPKDMRNTKENKRNIKSKNESIDVPEFEDLHWSRVAKLLPLQIQFGWLLPSVSSLASSPYDRARQGQHSGLRTMMCVPFKIGVMELGSTELLLQGKKLDSPEAVLRALTLGVDSIQSCNSKPENSNEEDDDTVPTVKSKTVTSVQIVKRCRSSLRLTVSFLMYWTSGT</sequence>
<evidence type="ECO:0000313" key="1">
    <source>
        <dbReference type="EnsemblPlants" id="QL11p015439:mrna"/>
    </source>
</evidence>
<name>A0A7N2MWB4_QUELO</name>
<organism evidence="1 2">
    <name type="scientific">Quercus lobata</name>
    <name type="common">Valley oak</name>
    <dbReference type="NCBI Taxonomy" id="97700"/>
    <lineage>
        <taxon>Eukaryota</taxon>
        <taxon>Viridiplantae</taxon>
        <taxon>Streptophyta</taxon>
        <taxon>Embryophyta</taxon>
        <taxon>Tracheophyta</taxon>
        <taxon>Spermatophyta</taxon>
        <taxon>Magnoliopsida</taxon>
        <taxon>eudicotyledons</taxon>
        <taxon>Gunneridae</taxon>
        <taxon>Pentapetalae</taxon>
        <taxon>rosids</taxon>
        <taxon>fabids</taxon>
        <taxon>Fagales</taxon>
        <taxon>Fagaceae</taxon>
        <taxon>Quercus</taxon>
    </lineage>
</organism>
<keyword evidence="2" id="KW-1185">Reference proteome</keyword>
<dbReference type="EnsemblPlants" id="QL11p015439:mrna">
    <property type="protein sequence ID" value="QL11p015439:mrna"/>
    <property type="gene ID" value="QL11p015439"/>
</dbReference>
<reference evidence="1 2" key="1">
    <citation type="journal article" date="2016" name="G3 (Bethesda)">
        <title>First Draft Assembly and Annotation of the Genome of a California Endemic Oak Quercus lobata Nee (Fagaceae).</title>
        <authorList>
            <person name="Sork V.L."/>
            <person name="Fitz-Gibbon S.T."/>
            <person name="Puiu D."/>
            <person name="Crepeau M."/>
            <person name="Gugger P.F."/>
            <person name="Sherman R."/>
            <person name="Stevens K."/>
            <person name="Langley C.H."/>
            <person name="Pellegrini M."/>
            <person name="Salzberg S.L."/>
        </authorList>
    </citation>
    <scope>NUCLEOTIDE SEQUENCE [LARGE SCALE GENOMIC DNA]</scope>
    <source>
        <strain evidence="1 2">cv. SW786</strain>
    </source>
</reference>
<accession>A0A7N2MWB4</accession>
<protein>
    <submittedName>
        <fullName evidence="1">Uncharacterized protein</fullName>
    </submittedName>
</protein>
<dbReference type="InParanoid" id="A0A7N2MWB4"/>
<dbReference type="Gramene" id="QL11p015439:mrna">
    <property type="protein sequence ID" value="QL11p015439:mrna"/>
    <property type="gene ID" value="QL11p015439"/>
</dbReference>
<dbReference type="EMBL" id="LRBV02000011">
    <property type="status" value="NOT_ANNOTATED_CDS"/>
    <property type="molecule type" value="Genomic_DNA"/>
</dbReference>
<proteinExistence type="predicted"/>